<evidence type="ECO:0000256" key="4">
    <source>
        <dbReference type="ARBA" id="ARBA00022723"/>
    </source>
</evidence>
<dbReference type="Pfam" id="PF04055">
    <property type="entry name" value="Radical_SAM"/>
    <property type="match status" value="1"/>
</dbReference>
<dbReference type="PROSITE" id="PS51918">
    <property type="entry name" value="RADICAL_SAM"/>
    <property type="match status" value="1"/>
</dbReference>
<accession>A0A419DE89</accession>
<organism evidence="8 9">
    <name type="scientific">candidate division WS5 bacterium</name>
    <dbReference type="NCBI Taxonomy" id="2093353"/>
    <lineage>
        <taxon>Bacteria</taxon>
        <taxon>candidate division WS5</taxon>
    </lineage>
</organism>
<name>A0A419DE89_9BACT</name>
<evidence type="ECO:0000256" key="2">
    <source>
        <dbReference type="ARBA" id="ARBA00022485"/>
    </source>
</evidence>
<dbReference type="Gene3D" id="3.20.20.70">
    <property type="entry name" value="Aldolase class I"/>
    <property type="match status" value="1"/>
</dbReference>
<evidence type="ECO:0000256" key="5">
    <source>
        <dbReference type="ARBA" id="ARBA00023004"/>
    </source>
</evidence>
<dbReference type="Proteomes" id="UP000285655">
    <property type="component" value="Unassembled WGS sequence"/>
</dbReference>
<dbReference type="GO" id="GO:0051539">
    <property type="term" value="F:4 iron, 4 sulfur cluster binding"/>
    <property type="evidence" value="ECO:0007669"/>
    <property type="project" value="UniProtKB-KW"/>
</dbReference>
<dbReference type="SFLD" id="SFLDG01067">
    <property type="entry name" value="SPASM/twitch_domain_containing"/>
    <property type="match status" value="1"/>
</dbReference>
<dbReference type="InterPro" id="IPR012840">
    <property type="entry name" value="NrdG2"/>
</dbReference>
<evidence type="ECO:0000256" key="6">
    <source>
        <dbReference type="ARBA" id="ARBA00023014"/>
    </source>
</evidence>
<comment type="cofactor">
    <cofactor evidence="1">
        <name>[4Fe-4S] cluster</name>
        <dbReference type="ChEBI" id="CHEBI:49883"/>
    </cofactor>
</comment>
<gene>
    <name evidence="8" type="ORF">C4544_02675</name>
</gene>
<dbReference type="CDD" id="cd01335">
    <property type="entry name" value="Radical_SAM"/>
    <property type="match status" value="1"/>
</dbReference>
<keyword evidence="6" id="KW-0411">Iron-sulfur</keyword>
<sequence>MKIAGLVKNSLIDYPGKITAIVFTQGCNFRCPYCHNPDLVDLKHKNPLIPESEVFGFLNKRKGLLEAVTITGGEPTLQKDLLKFISKVKNLGYFVKLDTNGTNPDVLIKAIDKNLVDYIAMDIKHSLGGYALVTGYYELKSIKKSIETIMGSGVEYEFRTTVLPRLHKKEDFEKIGEEIRGANKYFIQNFRPDSTLNKNYQKETGFTLSELKDIKKAMEKYVKNCSIRENI</sequence>
<evidence type="ECO:0000256" key="3">
    <source>
        <dbReference type="ARBA" id="ARBA00022691"/>
    </source>
</evidence>
<feature type="domain" description="Radical SAM core" evidence="7">
    <location>
        <begin position="13"/>
        <end position="228"/>
    </location>
</feature>
<dbReference type="PANTHER" id="PTHR30352">
    <property type="entry name" value="PYRUVATE FORMATE-LYASE-ACTIVATING ENZYME"/>
    <property type="match status" value="1"/>
</dbReference>
<dbReference type="SFLD" id="SFLDS00029">
    <property type="entry name" value="Radical_SAM"/>
    <property type="match status" value="1"/>
</dbReference>
<dbReference type="GO" id="GO:0046872">
    <property type="term" value="F:metal ion binding"/>
    <property type="evidence" value="ECO:0007669"/>
    <property type="project" value="UniProtKB-KW"/>
</dbReference>
<keyword evidence="2" id="KW-0004">4Fe-4S</keyword>
<reference evidence="8 9" key="1">
    <citation type="journal article" date="2017" name="ISME J.">
        <title>Energy and carbon metabolisms in a deep terrestrial subsurface fluid microbial community.</title>
        <authorList>
            <person name="Momper L."/>
            <person name="Jungbluth S.P."/>
            <person name="Lee M.D."/>
            <person name="Amend J.P."/>
        </authorList>
    </citation>
    <scope>NUCLEOTIDE SEQUENCE [LARGE SCALE GENOMIC DNA]</scope>
    <source>
        <strain evidence="8">SURF_29</strain>
    </source>
</reference>
<evidence type="ECO:0000259" key="7">
    <source>
        <dbReference type="PROSITE" id="PS51918"/>
    </source>
</evidence>
<keyword evidence="5" id="KW-0408">Iron</keyword>
<dbReference type="SUPFAM" id="SSF102114">
    <property type="entry name" value="Radical SAM enzymes"/>
    <property type="match status" value="1"/>
</dbReference>
<dbReference type="InterPro" id="IPR058240">
    <property type="entry name" value="rSAM_sf"/>
</dbReference>
<dbReference type="SFLD" id="SFLDG01094">
    <property type="entry name" value="Uncharacterised_Radical_SAM_Su"/>
    <property type="match status" value="1"/>
</dbReference>
<protein>
    <submittedName>
        <fullName evidence="8">Anaerobic ribonucleoside-triphosphate reductase activating protein</fullName>
    </submittedName>
</protein>
<dbReference type="InterPro" id="IPR007197">
    <property type="entry name" value="rSAM"/>
</dbReference>
<dbReference type="PANTHER" id="PTHR30352:SF13">
    <property type="entry name" value="GLYCYL-RADICAL ENZYME ACTIVATING ENZYME YJJW-RELATED"/>
    <property type="match status" value="1"/>
</dbReference>
<proteinExistence type="predicted"/>
<evidence type="ECO:0000313" key="8">
    <source>
        <dbReference type="EMBL" id="RJO61398.1"/>
    </source>
</evidence>
<dbReference type="NCBIfam" id="TIGR02495">
    <property type="entry name" value="NrdG2"/>
    <property type="match status" value="1"/>
</dbReference>
<comment type="caution">
    <text evidence="8">The sequence shown here is derived from an EMBL/GenBank/DDBJ whole genome shotgun (WGS) entry which is preliminary data.</text>
</comment>
<dbReference type="InterPro" id="IPR013785">
    <property type="entry name" value="Aldolase_TIM"/>
</dbReference>
<evidence type="ECO:0000256" key="1">
    <source>
        <dbReference type="ARBA" id="ARBA00001966"/>
    </source>
</evidence>
<dbReference type="EMBL" id="QZJW01000019">
    <property type="protein sequence ID" value="RJO61398.1"/>
    <property type="molecule type" value="Genomic_DNA"/>
</dbReference>
<dbReference type="GO" id="GO:0003824">
    <property type="term" value="F:catalytic activity"/>
    <property type="evidence" value="ECO:0007669"/>
    <property type="project" value="InterPro"/>
</dbReference>
<keyword evidence="4" id="KW-0479">Metal-binding</keyword>
<dbReference type="AlphaFoldDB" id="A0A419DE89"/>
<dbReference type="InterPro" id="IPR034457">
    <property type="entry name" value="Organic_radical-activating"/>
</dbReference>
<evidence type="ECO:0000313" key="9">
    <source>
        <dbReference type="Proteomes" id="UP000285655"/>
    </source>
</evidence>
<keyword evidence="3" id="KW-0949">S-adenosyl-L-methionine</keyword>